<dbReference type="PROSITE" id="PS51898">
    <property type="entry name" value="TYR_RECOMBINASE"/>
    <property type="match status" value="1"/>
</dbReference>
<dbReference type="GO" id="GO:0015074">
    <property type="term" value="P:DNA integration"/>
    <property type="evidence" value="ECO:0007669"/>
    <property type="project" value="InterPro"/>
</dbReference>
<accession>A0A656YWH4</accession>
<dbReference type="InterPro" id="IPR011010">
    <property type="entry name" value="DNA_brk_join_enz"/>
</dbReference>
<name>A0A656YWH4_9EURY</name>
<evidence type="ECO:0000313" key="5">
    <source>
        <dbReference type="Proteomes" id="UP000070257"/>
    </source>
</evidence>
<keyword evidence="5" id="KW-1185">Reference proteome</keyword>
<evidence type="ECO:0000256" key="2">
    <source>
        <dbReference type="SAM" id="Coils"/>
    </source>
</evidence>
<dbReference type="EMBL" id="LHXT01000134">
    <property type="protein sequence ID" value="KXA96057.1"/>
    <property type="molecule type" value="Genomic_DNA"/>
</dbReference>
<comment type="caution">
    <text evidence="4">The sequence shown here is derived from an EMBL/GenBank/DDBJ whole genome shotgun (WGS) entry which is preliminary data.</text>
</comment>
<feature type="coiled-coil region" evidence="2">
    <location>
        <begin position="211"/>
        <end position="259"/>
    </location>
</feature>
<sequence>MDIESKKELSNLTRNFNIETERGTDFLNKYGSEHTKSVIKSRLRKYLAFRDMDCDELIEDINEDRKGDKIDREYRTERKVNEFIELLDDLDYSSHSIATILGTIRAFYKFHDFPLHGARLKKVEGKTKAKNKVATLDKDKVSQLYNATSSKRNRALLLFLYQTGQGREQVSILNHGDIADELGEKSPLMIDYGGRKGHSIDYCTFLGADGIHALQNYLEERKNKLKKKRRELKEIINKEDENEESKQEAKAEIEEINSVFNDKGNLKYSTPLFAKRNGIDRLKPGAISEILKYIARNTNVISDEKLEYADINPLRPHAFRHNFKTRLTPYVSSFVIEYLMGHSLGTEGEYFINEIGSKEDLREYYAENIEEHVSI</sequence>
<feature type="domain" description="Tyr recombinase" evidence="3">
    <location>
        <begin position="131"/>
        <end position="366"/>
    </location>
</feature>
<keyword evidence="1" id="KW-0233">DNA recombination</keyword>
<reference evidence="4 5" key="1">
    <citation type="journal article" date="2016" name="Sci. Rep.">
        <title>Metabolic traits of an uncultured archaeal lineage -MSBL1- from brine pools of the Red Sea.</title>
        <authorList>
            <person name="Mwirichia R."/>
            <person name="Alam I."/>
            <person name="Rashid M."/>
            <person name="Vinu M."/>
            <person name="Ba-Alawi W."/>
            <person name="Anthony Kamau A."/>
            <person name="Kamanda Ngugi D."/>
            <person name="Goker M."/>
            <person name="Klenk H.P."/>
            <person name="Bajic V."/>
            <person name="Stingl U."/>
        </authorList>
    </citation>
    <scope>NUCLEOTIDE SEQUENCE [LARGE SCALE GENOMIC DNA]</scope>
    <source>
        <strain evidence="4">SCGC-AAA259J03</strain>
    </source>
</reference>
<evidence type="ECO:0000259" key="3">
    <source>
        <dbReference type="PROSITE" id="PS51898"/>
    </source>
</evidence>
<dbReference type="Gene3D" id="1.10.443.10">
    <property type="entry name" value="Intergrase catalytic core"/>
    <property type="match status" value="1"/>
</dbReference>
<dbReference type="SUPFAM" id="SSF56349">
    <property type="entry name" value="DNA breaking-rejoining enzymes"/>
    <property type="match status" value="1"/>
</dbReference>
<dbReference type="Proteomes" id="UP000070257">
    <property type="component" value="Unassembled WGS sequence"/>
</dbReference>
<gene>
    <name evidence="4" type="ORF">AKJ39_05135</name>
</gene>
<dbReference type="GO" id="GO:0003677">
    <property type="term" value="F:DNA binding"/>
    <property type="evidence" value="ECO:0007669"/>
    <property type="project" value="InterPro"/>
</dbReference>
<keyword evidence="2" id="KW-0175">Coiled coil</keyword>
<evidence type="ECO:0000256" key="1">
    <source>
        <dbReference type="ARBA" id="ARBA00023172"/>
    </source>
</evidence>
<dbReference type="AlphaFoldDB" id="A0A656YWH4"/>
<protein>
    <recommendedName>
        <fullName evidence="3">Tyr recombinase domain-containing protein</fullName>
    </recommendedName>
</protein>
<evidence type="ECO:0000313" key="4">
    <source>
        <dbReference type="EMBL" id="KXA96057.1"/>
    </source>
</evidence>
<dbReference type="InterPro" id="IPR013762">
    <property type="entry name" value="Integrase-like_cat_sf"/>
</dbReference>
<proteinExistence type="predicted"/>
<dbReference type="GO" id="GO:0006310">
    <property type="term" value="P:DNA recombination"/>
    <property type="evidence" value="ECO:0007669"/>
    <property type="project" value="UniProtKB-KW"/>
</dbReference>
<dbReference type="InterPro" id="IPR002104">
    <property type="entry name" value="Integrase_catalytic"/>
</dbReference>
<organism evidence="4 5">
    <name type="scientific">candidate division MSBL1 archaeon SCGC-AAA259J03</name>
    <dbReference type="NCBI Taxonomy" id="1698269"/>
    <lineage>
        <taxon>Archaea</taxon>
        <taxon>Methanobacteriati</taxon>
        <taxon>Methanobacteriota</taxon>
        <taxon>candidate division MSBL1</taxon>
    </lineage>
</organism>